<dbReference type="GO" id="GO:0000724">
    <property type="term" value="P:double-strand break repair via homologous recombination"/>
    <property type="evidence" value="ECO:0007669"/>
    <property type="project" value="TreeGrafter"/>
</dbReference>
<dbReference type="RefSeq" id="WP_015019840.1">
    <property type="nucleotide sequence ID" value="NC_018719.1"/>
</dbReference>
<evidence type="ECO:0000256" key="6">
    <source>
        <dbReference type="ARBA" id="ARBA00023204"/>
    </source>
</evidence>
<dbReference type="GO" id="GO:0000014">
    <property type="term" value="F:single-stranded DNA endodeoxyribonuclease activity"/>
    <property type="evidence" value="ECO:0007669"/>
    <property type="project" value="TreeGrafter"/>
</dbReference>
<evidence type="ECO:0000313" key="10">
    <source>
        <dbReference type="Proteomes" id="UP000008037"/>
    </source>
</evidence>
<dbReference type="Pfam" id="PF14520">
    <property type="entry name" value="HHH_5"/>
    <property type="match status" value="1"/>
</dbReference>
<dbReference type="SUPFAM" id="SSF52980">
    <property type="entry name" value="Restriction endonuclease-like"/>
    <property type="match status" value="1"/>
</dbReference>
<dbReference type="CDD" id="cd20075">
    <property type="entry name" value="XPF_nuclease_XPF_arch"/>
    <property type="match status" value="1"/>
</dbReference>
<dbReference type="SMART" id="SM00891">
    <property type="entry name" value="ERCC4"/>
    <property type="match status" value="1"/>
</dbReference>
<dbReference type="SUPFAM" id="SSF47781">
    <property type="entry name" value="RuvA domain 2-like"/>
    <property type="match status" value="1"/>
</dbReference>
<keyword evidence="2" id="KW-0255">Endonuclease</keyword>
<dbReference type="EMBL" id="CP002408">
    <property type="protein sequence ID" value="AFU59305.1"/>
    <property type="molecule type" value="Genomic_DNA"/>
</dbReference>
<evidence type="ECO:0000256" key="3">
    <source>
        <dbReference type="ARBA" id="ARBA00022763"/>
    </source>
</evidence>
<keyword evidence="5" id="KW-0238">DNA-binding</keyword>
<evidence type="ECO:0000313" key="9">
    <source>
        <dbReference type="EMBL" id="AFU59305.1"/>
    </source>
</evidence>
<dbReference type="GeneID" id="13794397"/>
<keyword evidence="6" id="KW-0234">DNA repair</keyword>
<dbReference type="InterPro" id="IPR011335">
    <property type="entry name" value="Restrct_endonuc-II-like"/>
</dbReference>
<dbReference type="OrthoDB" id="121419at2157"/>
<dbReference type="PANTHER" id="PTHR10150:SF0">
    <property type="entry name" value="DNA REPAIR ENDONUCLEASE XPF"/>
    <property type="match status" value="1"/>
</dbReference>
<keyword evidence="4" id="KW-0378">Hydrolase</keyword>
<evidence type="ECO:0000259" key="8">
    <source>
        <dbReference type="SMART" id="SM00891"/>
    </source>
</evidence>
<dbReference type="BioCyc" id="CNIT1237085:G1324-2378-MONOMER"/>
<keyword evidence="10" id="KW-1185">Reference proteome</keyword>
<sequence>MPATRIVVDEREKNSGIPELLKNAGAVIDFAQLKVGDYIVSPETAVERKTVRDLISSIYDGRLFVQCSDLVKHYQKPLLVVQGNIAELTEIPEDAEDMDVKKLAERMPLAYDALATVATEFRIPIIHTPSADQTAQLLVTLVNKSLQEGKATGPLLRKIKKENPVYIQQLSVLSSVPGVGEKLAARMLEKFHTPKRALNASVAELATIPGFGLARAERVRKVLDSPNNVKQIVQRTLFEQDSEN</sequence>
<feature type="domain" description="Helix-hairpin-helix DNA-binding motif class 1" evidence="7">
    <location>
        <begin position="203"/>
        <end position="222"/>
    </location>
</feature>
<dbReference type="PANTHER" id="PTHR10150">
    <property type="entry name" value="DNA REPAIR ENDONUCLEASE XPF"/>
    <property type="match status" value="1"/>
</dbReference>
<feature type="domain" description="ERCC4" evidence="8">
    <location>
        <begin position="5"/>
        <end position="85"/>
    </location>
</feature>
<keyword evidence="3" id="KW-0227">DNA damage</keyword>
<dbReference type="Proteomes" id="UP000008037">
    <property type="component" value="Chromosome"/>
</dbReference>
<dbReference type="InterPro" id="IPR010994">
    <property type="entry name" value="RuvA_2-like"/>
</dbReference>
<proteinExistence type="predicted"/>
<dbReference type="AlphaFoldDB" id="K0IHB0"/>
<protein>
    <submittedName>
        <fullName evidence="9">ERCC4-type nuclease</fullName>
    </submittedName>
</protein>
<dbReference type="InParanoid" id="K0IHB0"/>
<evidence type="ECO:0000256" key="2">
    <source>
        <dbReference type="ARBA" id="ARBA00022759"/>
    </source>
</evidence>
<organism evidence="9 10">
    <name type="scientific">Nitrososphaera gargensis (strain Ga9.2)</name>
    <dbReference type="NCBI Taxonomy" id="1237085"/>
    <lineage>
        <taxon>Archaea</taxon>
        <taxon>Nitrososphaerota</taxon>
        <taxon>Nitrososphaeria</taxon>
        <taxon>Nitrososphaerales</taxon>
        <taxon>Nitrososphaeraceae</taxon>
        <taxon>Nitrososphaera</taxon>
    </lineage>
</organism>
<dbReference type="InterPro" id="IPR006166">
    <property type="entry name" value="ERCC4_domain"/>
</dbReference>
<gene>
    <name evidence="9" type="ordered locus">Ngar_c23800</name>
</gene>
<name>K0IHB0_NITGG</name>
<dbReference type="Gene3D" id="3.40.50.10130">
    <property type="match status" value="1"/>
</dbReference>
<dbReference type="InterPro" id="IPR003583">
    <property type="entry name" value="Hlx-hairpin-Hlx_DNA-bd_motif"/>
</dbReference>
<dbReference type="HOGENOM" id="CLU_101253_0_0_2"/>
<dbReference type="Gene3D" id="1.10.150.20">
    <property type="entry name" value="5' to 3' exonuclease, C-terminal subdomain"/>
    <property type="match status" value="1"/>
</dbReference>
<evidence type="ECO:0000256" key="1">
    <source>
        <dbReference type="ARBA" id="ARBA00022722"/>
    </source>
</evidence>
<evidence type="ECO:0000256" key="5">
    <source>
        <dbReference type="ARBA" id="ARBA00023125"/>
    </source>
</evidence>
<accession>K0IHB0</accession>
<dbReference type="KEGG" id="nga:Ngar_c23800"/>
<dbReference type="SMART" id="SM00278">
    <property type="entry name" value="HhH1"/>
    <property type="match status" value="2"/>
</dbReference>
<dbReference type="Pfam" id="PF02732">
    <property type="entry name" value="ERCC4"/>
    <property type="match status" value="1"/>
</dbReference>
<dbReference type="GO" id="GO:0003684">
    <property type="term" value="F:damaged DNA binding"/>
    <property type="evidence" value="ECO:0007669"/>
    <property type="project" value="TreeGrafter"/>
</dbReference>
<dbReference type="GO" id="GO:1901255">
    <property type="term" value="P:nucleotide-excision repair involved in interstrand cross-link repair"/>
    <property type="evidence" value="ECO:0007669"/>
    <property type="project" value="TreeGrafter"/>
</dbReference>
<keyword evidence="1" id="KW-0540">Nuclease</keyword>
<dbReference type="GO" id="GO:0003697">
    <property type="term" value="F:single-stranded DNA binding"/>
    <property type="evidence" value="ECO:0007669"/>
    <property type="project" value="TreeGrafter"/>
</dbReference>
<reference evidence="9 10" key="1">
    <citation type="journal article" date="2012" name="Environ. Microbiol.">
        <title>The genome of the ammonia-oxidizing Candidatus Nitrososphaera gargensis: insights into metabolic versatility and environmental adaptations.</title>
        <authorList>
            <person name="Spang A."/>
            <person name="Poehlein A."/>
            <person name="Offre P."/>
            <person name="Zumbragel S."/>
            <person name="Haider S."/>
            <person name="Rychlik N."/>
            <person name="Nowka B."/>
            <person name="Schmeisser C."/>
            <person name="Lebedeva E.V."/>
            <person name="Rattei T."/>
            <person name="Bohm C."/>
            <person name="Schmid M."/>
            <person name="Galushko A."/>
            <person name="Hatzenpichler R."/>
            <person name="Weinmaier T."/>
            <person name="Daniel R."/>
            <person name="Schleper C."/>
            <person name="Spieck E."/>
            <person name="Streit W."/>
            <person name="Wagner M."/>
        </authorList>
    </citation>
    <scope>NUCLEOTIDE SEQUENCE [LARGE SCALE GENOMIC DNA]</scope>
    <source>
        <strain evidence="10">Ga9.2</strain>
    </source>
</reference>
<feature type="domain" description="Helix-hairpin-helix DNA-binding motif class 1" evidence="7">
    <location>
        <begin position="171"/>
        <end position="190"/>
    </location>
</feature>
<dbReference type="STRING" id="1237085.Ngar_c23800"/>
<evidence type="ECO:0000259" key="7">
    <source>
        <dbReference type="SMART" id="SM00278"/>
    </source>
</evidence>
<evidence type="ECO:0000256" key="4">
    <source>
        <dbReference type="ARBA" id="ARBA00022801"/>
    </source>
</evidence>